<evidence type="ECO:0000313" key="4">
    <source>
        <dbReference type="Proteomes" id="UP000568050"/>
    </source>
</evidence>
<name>A0A839QV56_9MICO</name>
<proteinExistence type="predicted"/>
<dbReference type="RefSeq" id="WP_183373565.1">
    <property type="nucleotide sequence ID" value="NZ_CBCSFZ010000017.1"/>
</dbReference>
<feature type="domain" description="DUF6199" evidence="2">
    <location>
        <begin position="17"/>
        <end position="74"/>
    </location>
</feature>
<keyword evidence="1" id="KW-0812">Transmembrane</keyword>
<dbReference type="InterPro" id="IPR045679">
    <property type="entry name" value="DUF6199"/>
</dbReference>
<keyword evidence="4" id="KW-1185">Reference proteome</keyword>
<dbReference type="Pfam" id="PF19701">
    <property type="entry name" value="DUF6199"/>
    <property type="match status" value="1"/>
</dbReference>
<protein>
    <recommendedName>
        <fullName evidence="2">DUF6199 domain-containing protein</fullName>
    </recommendedName>
</protein>
<comment type="caution">
    <text evidence="3">The sequence shown here is derived from an EMBL/GenBank/DDBJ whole genome shotgun (WGS) entry which is preliminary data.</text>
</comment>
<organism evidence="3 4">
    <name type="scientific">Helcobacillus massiliensis</name>
    <dbReference type="NCBI Taxonomy" id="521392"/>
    <lineage>
        <taxon>Bacteria</taxon>
        <taxon>Bacillati</taxon>
        <taxon>Actinomycetota</taxon>
        <taxon>Actinomycetes</taxon>
        <taxon>Micrococcales</taxon>
        <taxon>Dermabacteraceae</taxon>
        <taxon>Helcobacillus</taxon>
    </lineage>
</organism>
<evidence type="ECO:0000259" key="2">
    <source>
        <dbReference type="Pfam" id="PF19701"/>
    </source>
</evidence>
<reference evidence="3 4" key="1">
    <citation type="submission" date="2020-08" db="EMBL/GenBank/DDBJ databases">
        <title>Sequencing the genomes of 1000 actinobacteria strains.</title>
        <authorList>
            <person name="Klenk H.-P."/>
        </authorList>
    </citation>
    <scope>NUCLEOTIDE SEQUENCE [LARGE SCALE GENOMIC DNA]</scope>
    <source>
        <strain evidence="3 4">DSM 23040</strain>
    </source>
</reference>
<evidence type="ECO:0000313" key="3">
    <source>
        <dbReference type="EMBL" id="MBB3021891.1"/>
    </source>
</evidence>
<accession>A0A839QV56</accession>
<dbReference type="AlphaFoldDB" id="A0A839QV56"/>
<evidence type="ECO:0000256" key="1">
    <source>
        <dbReference type="SAM" id="Phobius"/>
    </source>
</evidence>
<feature type="transmembrane region" description="Helical" evidence="1">
    <location>
        <begin position="59"/>
        <end position="79"/>
    </location>
</feature>
<dbReference type="Proteomes" id="UP000568050">
    <property type="component" value="Unassembled WGS sequence"/>
</dbReference>
<keyword evidence="1" id="KW-0472">Membrane</keyword>
<dbReference type="EMBL" id="JACHWP010000001">
    <property type="protein sequence ID" value="MBB3021891.1"/>
    <property type="molecule type" value="Genomic_DNA"/>
</dbReference>
<keyword evidence="1" id="KW-1133">Transmembrane helix</keyword>
<sequence>MNTATSSSSVDAFPLIACIFGVAVGLFLVIAPRTALYYQEAWHFAEGRKMKLNPSAVELYRMTGVVILLASIAGGVWSVELMQKNQAREAEKAAHDRQVQEELADLEERKRTRAQDAPKVGTIEKDLQLDADEAQIADPSLIIPVDEVPAESSRTYPWVRVDPDAQHPAYLWDLPVTTFRFPRTASTEGPPASTDLAVAAPAIPYTVKSACVGVPVHVSESADEVVVTIGEPQAESGDPCPSSEVRTGVIPIDLKDPIGNRDVTVR</sequence>
<gene>
    <name evidence="3" type="ORF">FHX50_000139</name>
</gene>
<feature type="transmembrane region" description="Helical" evidence="1">
    <location>
        <begin position="12"/>
        <end position="38"/>
    </location>
</feature>